<evidence type="ECO:0000313" key="13">
    <source>
        <dbReference type="EnsemblPlants" id="HORVU.MOREX.r3.6HG0548330.1"/>
    </source>
</evidence>
<dbReference type="Pfam" id="PF01419">
    <property type="entry name" value="Jacalin"/>
    <property type="match status" value="2"/>
</dbReference>
<evidence type="ECO:0000256" key="5">
    <source>
        <dbReference type="ARBA" id="ARBA00022741"/>
    </source>
</evidence>
<protein>
    <recommendedName>
        <fullName evidence="1">non-specific serine/threonine protein kinase</fullName>
        <ecNumber evidence="1">2.7.11.1</ecNumber>
    </recommendedName>
</protein>
<evidence type="ECO:0000259" key="11">
    <source>
        <dbReference type="PROSITE" id="PS50011"/>
    </source>
</evidence>
<keyword evidence="14" id="KW-1185">Reference proteome</keyword>
<dbReference type="AlphaFoldDB" id="A0A8I6XXL9"/>
<evidence type="ECO:0000259" key="12">
    <source>
        <dbReference type="PROSITE" id="PS51752"/>
    </source>
</evidence>
<sequence>MKIGPWGGHKGNRKDIKDTPLCLNSVTVRSGELVYSLAFSYSDDHGKQQHAGPWGTCEGFSYGRFDTIWLSSLEFLTEVSGTIGFSTRYSSNVVTSVIFITNARRYGPFGAGGGIPFHSPPLSKGNIVGFFANVGRAFHAIGLYVNFEKQPMREAALITKIGPWGGDSGLPNDMAVLPQRLISVLVHSGEVINSLSFTYSDCDGQVHTAGPWGGTGEPHDGCSHRIVLGDFEFLMEISGTVGQSPDYSDVVTSLLFVTNAGRYGQYGKGGGTRFQSPCQRDGAIVGFFANAGDMINAIGVYFSHQGEIIEEKEEKGSGISDGMASRQRVDIKSASNVLEHIILDKSAEPTNLPLALLQHITENFADNRLIGRGGFGVVYKGDLQNRRVAVKRLLNSHTIEEEPFYREATSLISVNHKNIVRFLGYCANTENTAILHSALGGTLKYVFAETRERLLCFEYVNNGSLDKYLTDELRGLEWHTRYQIIRGICDGLVYLHKEKDIVHRDMKPANILLDDFMIPKITDFGISKLLDGATHAVTRNPAGSLGYCAPEFIIHGVVSMKSTFSV</sequence>
<dbReference type="SMR" id="A0A8I6XXL9"/>
<feature type="domain" description="Protein kinase" evidence="11">
    <location>
        <begin position="364"/>
        <end position="566"/>
    </location>
</feature>
<dbReference type="Gene3D" id="2.100.10.30">
    <property type="entry name" value="Jacalin-like lectin domain"/>
    <property type="match status" value="2"/>
</dbReference>
<dbReference type="Proteomes" id="UP000011116">
    <property type="component" value="Chromosome 6H"/>
</dbReference>
<dbReference type="SMART" id="SM00915">
    <property type="entry name" value="Jacalin"/>
    <property type="match status" value="2"/>
</dbReference>
<reference evidence="13" key="3">
    <citation type="submission" date="2022-01" db="UniProtKB">
        <authorList>
            <consortium name="EnsemblPlants"/>
        </authorList>
    </citation>
    <scope>IDENTIFICATION</scope>
    <source>
        <strain evidence="13">subsp. vulgare</strain>
    </source>
</reference>
<dbReference type="GO" id="GO:0005524">
    <property type="term" value="F:ATP binding"/>
    <property type="evidence" value="ECO:0007669"/>
    <property type="project" value="UniProtKB-UniRule"/>
</dbReference>
<accession>A0A8I6XXL9</accession>
<dbReference type="InterPro" id="IPR036404">
    <property type="entry name" value="Jacalin-like_lectin_dom_sf"/>
</dbReference>
<dbReference type="Gene3D" id="3.30.200.20">
    <property type="entry name" value="Phosphorylase Kinase, domain 1"/>
    <property type="match status" value="1"/>
</dbReference>
<dbReference type="SMART" id="SM00220">
    <property type="entry name" value="S_TKc"/>
    <property type="match status" value="1"/>
</dbReference>
<reference evidence="13" key="2">
    <citation type="submission" date="2020-10" db="EMBL/GenBank/DDBJ databases">
        <authorList>
            <person name="Scholz U."/>
            <person name="Mascher M."/>
            <person name="Fiebig A."/>
        </authorList>
    </citation>
    <scope>NUCLEOTIDE SEQUENCE [LARGE SCALE GENOMIC DNA]</scope>
    <source>
        <strain evidence="13">cv. Morex</strain>
    </source>
</reference>
<dbReference type="EnsemblPlants" id="HORVU.MOREX.r3.6HG0548330.1">
    <property type="protein sequence ID" value="HORVU.MOREX.r3.6HG0548330.1"/>
    <property type="gene ID" value="HORVU.MOREX.r3.6HG0548330"/>
</dbReference>
<name>A0A8I6XXL9_HORVV</name>
<evidence type="ECO:0000256" key="4">
    <source>
        <dbReference type="ARBA" id="ARBA00022734"/>
    </source>
</evidence>
<dbReference type="InterPro" id="IPR033734">
    <property type="entry name" value="Jacalin-like_lectin_dom_plant"/>
</dbReference>
<dbReference type="EC" id="2.7.11.1" evidence="1"/>
<evidence type="ECO:0000256" key="1">
    <source>
        <dbReference type="ARBA" id="ARBA00012513"/>
    </source>
</evidence>
<proteinExistence type="predicted"/>
<dbReference type="PANTHER" id="PTHR45707:SF50">
    <property type="entry name" value="VESICLE-ASSOCIATED PROTEIN 1-1"/>
    <property type="match status" value="1"/>
</dbReference>
<keyword evidence="6" id="KW-0418">Kinase</keyword>
<dbReference type="InterPro" id="IPR011009">
    <property type="entry name" value="Kinase-like_dom_sf"/>
</dbReference>
<feature type="binding site" evidence="10">
    <location>
        <position position="391"/>
    </location>
    <ligand>
        <name>ATP</name>
        <dbReference type="ChEBI" id="CHEBI:30616"/>
    </ligand>
</feature>
<organism evidence="13 14">
    <name type="scientific">Hordeum vulgare subsp. vulgare</name>
    <name type="common">Domesticated barley</name>
    <dbReference type="NCBI Taxonomy" id="112509"/>
    <lineage>
        <taxon>Eukaryota</taxon>
        <taxon>Viridiplantae</taxon>
        <taxon>Streptophyta</taxon>
        <taxon>Embryophyta</taxon>
        <taxon>Tracheophyta</taxon>
        <taxon>Spermatophyta</taxon>
        <taxon>Magnoliopsida</taxon>
        <taxon>Liliopsida</taxon>
        <taxon>Poales</taxon>
        <taxon>Poaceae</taxon>
        <taxon>BOP clade</taxon>
        <taxon>Pooideae</taxon>
        <taxon>Triticodae</taxon>
        <taxon>Triticeae</taxon>
        <taxon>Hordeinae</taxon>
        <taxon>Hordeum</taxon>
    </lineage>
</organism>
<comment type="catalytic activity">
    <reaction evidence="9">
        <text>L-seryl-[protein] + ATP = O-phospho-L-seryl-[protein] + ADP + H(+)</text>
        <dbReference type="Rhea" id="RHEA:17989"/>
        <dbReference type="Rhea" id="RHEA-COMP:9863"/>
        <dbReference type="Rhea" id="RHEA-COMP:11604"/>
        <dbReference type="ChEBI" id="CHEBI:15378"/>
        <dbReference type="ChEBI" id="CHEBI:29999"/>
        <dbReference type="ChEBI" id="CHEBI:30616"/>
        <dbReference type="ChEBI" id="CHEBI:83421"/>
        <dbReference type="ChEBI" id="CHEBI:456216"/>
        <dbReference type="EC" id="2.7.11.1"/>
    </reaction>
</comment>
<dbReference type="PROSITE" id="PS00108">
    <property type="entry name" value="PROTEIN_KINASE_ST"/>
    <property type="match status" value="1"/>
</dbReference>
<evidence type="ECO:0000256" key="7">
    <source>
        <dbReference type="ARBA" id="ARBA00022840"/>
    </source>
</evidence>
<dbReference type="FunFam" id="1.10.510.10:FF:001023">
    <property type="entry name" value="Os07g0541700 protein"/>
    <property type="match status" value="1"/>
</dbReference>
<dbReference type="InterPro" id="IPR001229">
    <property type="entry name" value="Jacalin-like_lectin_dom"/>
</dbReference>
<dbReference type="InterPro" id="IPR008271">
    <property type="entry name" value="Ser/Thr_kinase_AS"/>
</dbReference>
<comment type="catalytic activity">
    <reaction evidence="8">
        <text>L-threonyl-[protein] + ATP = O-phospho-L-threonyl-[protein] + ADP + H(+)</text>
        <dbReference type="Rhea" id="RHEA:46608"/>
        <dbReference type="Rhea" id="RHEA-COMP:11060"/>
        <dbReference type="Rhea" id="RHEA-COMP:11605"/>
        <dbReference type="ChEBI" id="CHEBI:15378"/>
        <dbReference type="ChEBI" id="CHEBI:30013"/>
        <dbReference type="ChEBI" id="CHEBI:30616"/>
        <dbReference type="ChEBI" id="CHEBI:61977"/>
        <dbReference type="ChEBI" id="CHEBI:456216"/>
        <dbReference type="EC" id="2.7.11.1"/>
    </reaction>
</comment>
<dbReference type="Gene3D" id="1.10.510.10">
    <property type="entry name" value="Transferase(Phosphotransferase) domain 1"/>
    <property type="match status" value="1"/>
</dbReference>
<dbReference type="PROSITE" id="PS50011">
    <property type="entry name" value="PROTEIN_KINASE_DOM"/>
    <property type="match status" value="1"/>
</dbReference>
<dbReference type="PROSITE" id="PS51752">
    <property type="entry name" value="JACALIN_LECTIN"/>
    <property type="match status" value="2"/>
</dbReference>
<dbReference type="SUPFAM" id="SSF51101">
    <property type="entry name" value="Mannose-binding lectins"/>
    <property type="match status" value="2"/>
</dbReference>
<evidence type="ECO:0000256" key="6">
    <source>
        <dbReference type="ARBA" id="ARBA00022777"/>
    </source>
</evidence>
<dbReference type="SUPFAM" id="SSF56112">
    <property type="entry name" value="Protein kinase-like (PK-like)"/>
    <property type="match status" value="1"/>
</dbReference>
<dbReference type="CDD" id="cd09612">
    <property type="entry name" value="Jacalin"/>
    <property type="match status" value="2"/>
</dbReference>
<evidence type="ECO:0000256" key="9">
    <source>
        <dbReference type="ARBA" id="ARBA00048679"/>
    </source>
</evidence>
<evidence type="ECO:0000256" key="10">
    <source>
        <dbReference type="PROSITE-ProRule" id="PRU10141"/>
    </source>
</evidence>
<keyword evidence="4" id="KW-0430">Lectin</keyword>
<keyword evidence="3" id="KW-0808">Transferase</keyword>
<reference evidence="14" key="1">
    <citation type="journal article" date="2012" name="Nature">
        <title>A physical, genetic and functional sequence assembly of the barley genome.</title>
        <authorList>
            <consortium name="The International Barley Genome Sequencing Consortium"/>
            <person name="Mayer K.F."/>
            <person name="Waugh R."/>
            <person name="Brown J.W."/>
            <person name="Schulman A."/>
            <person name="Langridge P."/>
            <person name="Platzer M."/>
            <person name="Fincher G.B."/>
            <person name="Muehlbauer G.J."/>
            <person name="Sato K."/>
            <person name="Close T.J."/>
            <person name="Wise R.P."/>
            <person name="Stein N."/>
        </authorList>
    </citation>
    <scope>NUCLEOTIDE SEQUENCE [LARGE SCALE GENOMIC DNA]</scope>
    <source>
        <strain evidence="14">cv. Morex</strain>
    </source>
</reference>
<dbReference type="Gramene" id="HORVU.MOREX.r3.6HG0548330.1">
    <property type="protein sequence ID" value="HORVU.MOREX.r3.6HG0548330.1"/>
    <property type="gene ID" value="HORVU.MOREX.r3.6HG0548330"/>
</dbReference>
<keyword evidence="2" id="KW-0723">Serine/threonine-protein kinase</keyword>
<feature type="domain" description="Jacalin-type lectin" evidence="12">
    <location>
        <begin position="158"/>
        <end position="304"/>
    </location>
</feature>
<evidence type="ECO:0000256" key="8">
    <source>
        <dbReference type="ARBA" id="ARBA00047899"/>
    </source>
</evidence>
<evidence type="ECO:0000256" key="2">
    <source>
        <dbReference type="ARBA" id="ARBA00022527"/>
    </source>
</evidence>
<evidence type="ECO:0000256" key="3">
    <source>
        <dbReference type="ARBA" id="ARBA00022679"/>
    </source>
</evidence>
<keyword evidence="5 10" id="KW-0547">Nucleotide-binding</keyword>
<dbReference type="InterPro" id="IPR017441">
    <property type="entry name" value="Protein_kinase_ATP_BS"/>
</dbReference>
<evidence type="ECO:0000313" key="14">
    <source>
        <dbReference type="Proteomes" id="UP000011116"/>
    </source>
</evidence>
<dbReference type="PROSITE" id="PS00107">
    <property type="entry name" value="PROTEIN_KINASE_ATP"/>
    <property type="match status" value="1"/>
</dbReference>
<dbReference type="InterPro" id="IPR000719">
    <property type="entry name" value="Prot_kinase_dom"/>
</dbReference>
<dbReference type="PANTHER" id="PTHR45707">
    <property type="entry name" value="C2 CALCIUM/LIPID-BINDING PLANT PHOSPHORIBOSYLTRANSFERASE FAMILY PROTEIN"/>
    <property type="match status" value="1"/>
</dbReference>
<feature type="domain" description="Jacalin-type lectin" evidence="12">
    <location>
        <begin position="1"/>
        <end position="147"/>
    </location>
</feature>
<dbReference type="Pfam" id="PF00069">
    <property type="entry name" value="Pkinase"/>
    <property type="match status" value="1"/>
</dbReference>
<dbReference type="GO" id="GO:0030246">
    <property type="term" value="F:carbohydrate binding"/>
    <property type="evidence" value="ECO:0007669"/>
    <property type="project" value="UniProtKB-KW"/>
</dbReference>
<keyword evidence="7 10" id="KW-0067">ATP-binding</keyword>
<dbReference type="GO" id="GO:0004674">
    <property type="term" value="F:protein serine/threonine kinase activity"/>
    <property type="evidence" value="ECO:0007669"/>
    <property type="project" value="UniProtKB-KW"/>
</dbReference>